<evidence type="ECO:0000313" key="3">
    <source>
        <dbReference type="Proteomes" id="UP000289323"/>
    </source>
</evidence>
<accession>A0A3S4B0H4</accession>
<sequence length="368" mass="40386">MAHAWAPEHSIRISSTEELRDFHTRVIVRLQRTGGLIRAQFARRWHVQVDAGHRHARLGGDSLLDWLPWASLSLRTLRFYGEVQDDTGLGIHRNVFTLRDLECLTIEHIPTSLVDTSQPLQFPLGLLPPRLKTLRVSGVDVRTLAPALALPRKLEELTLHFTSPTTKAFADEYLALDSAAVLARAFRRLFSTLTHLDFHHHHLAAFDWGAFQKLETLRVHREHIFPTEQQHRRNHHSERAGATTPPPPTTTPQPPPPPPPPPTPLRKLLPASLVRLTITGCDFSSSSASGPALEASLARLAAEARADKGHALREVELEMVGEGAVPGELFVAFAGSGVSLLLDRQMTVLPLRGGRGVAPAEGGGSGTA</sequence>
<dbReference type="Gene3D" id="3.80.10.10">
    <property type="entry name" value="Ribonuclease Inhibitor"/>
    <property type="match status" value="1"/>
</dbReference>
<dbReference type="EMBL" id="OUUZ01000001">
    <property type="protein sequence ID" value="SPQ18200.1"/>
    <property type="molecule type" value="Genomic_DNA"/>
</dbReference>
<dbReference type="Proteomes" id="UP000289323">
    <property type="component" value="Unassembled WGS sequence"/>
</dbReference>
<feature type="compositionally biased region" description="Pro residues" evidence="1">
    <location>
        <begin position="244"/>
        <end position="264"/>
    </location>
</feature>
<proteinExistence type="predicted"/>
<reference evidence="2 3" key="1">
    <citation type="submission" date="2018-04" db="EMBL/GenBank/DDBJ databases">
        <authorList>
            <person name="Huttner S."/>
            <person name="Dainat J."/>
        </authorList>
    </citation>
    <scope>NUCLEOTIDE SEQUENCE [LARGE SCALE GENOMIC DNA]</scope>
</reference>
<protein>
    <submittedName>
        <fullName evidence="2">Fff4e09a-9037-4404-91b6-b00ee0c7f322</fullName>
    </submittedName>
</protein>
<evidence type="ECO:0000313" key="2">
    <source>
        <dbReference type="EMBL" id="SPQ18200.1"/>
    </source>
</evidence>
<gene>
    <name evidence="2" type="ORF">TT172_LOCUS619</name>
</gene>
<name>A0A3S4B0H4_9PEZI</name>
<organism evidence="2 3">
    <name type="scientific">Thermothielavioides terrestris</name>
    <dbReference type="NCBI Taxonomy" id="2587410"/>
    <lineage>
        <taxon>Eukaryota</taxon>
        <taxon>Fungi</taxon>
        <taxon>Dikarya</taxon>
        <taxon>Ascomycota</taxon>
        <taxon>Pezizomycotina</taxon>
        <taxon>Sordariomycetes</taxon>
        <taxon>Sordariomycetidae</taxon>
        <taxon>Sordariales</taxon>
        <taxon>Chaetomiaceae</taxon>
        <taxon>Thermothielavioides</taxon>
    </lineage>
</organism>
<dbReference type="AlphaFoldDB" id="A0A3S4B0H4"/>
<evidence type="ECO:0000256" key="1">
    <source>
        <dbReference type="SAM" id="MobiDB-lite"/>
    </source>
</evidence>
<dbReference type="SUPFAM" id="SSF52047">
    <property type="entry name" value="RNI-like"/>
    <property type="match status" value="1"/>
</dbReference>
<dbReference type="InterPro" id="IPR032675">
    <property type="entry name" value="LRR_dom_sf"/>
</dbReference>
<feature type="region of interest" description="Disordered" evidence="1">
    <location>
        <begin position="225"/>
        <end position="267"/>
    </location>
</feature>